<dbReference type="InterPro" id="IPR029045">
    <property type="entry name" value="ClpP/crotonase-like_dom_sf"/>
</dbReference>
<evidence type="ECO:0000313" key="2">
    <source>
        <dbReference type="EMBL" id="SVA77212.1"/>
    </source>
</evidence>
<dbReference type="Gene3D" id="3.90.226.10">
    <property type="entry name" value="2-enoyl-CoA Hydratase, Chain A, domain 1"/>
    <property type="match status" value="1"/>
</dbReference>
<evidence type="ECO:0008006" key="3">
    <source>
        <dbReference type="Google" id="ProtNLM"/>
    </source>
</evidence>
<feature type="non-terminal residue" evidence="2">
    <location>
        <position position="1"/>
    </location>
</feature>
<dbReference type="SUPFAM" id="SSF52096">
    <property type="entry name" value="ClpP/crotonase"/>
    <property type="match status" value="1"/>
</dbReference>
<dbReference type="InterPro" id="IPR001753">
    <property type="entry name" value="Enoyl-CoA_hydra/iso"/>
</dbReference>
<organism evidence="2">
    <name type="scientific">marine metagenome</name>
    <dbReference type="NCBI Taxonomy" id="408172"/>
    <lineage>
        <taxon>unclassified sequences</taxon>
        <taxon>metagenomes</taxon>
        <taxon>ecological metagenomes</taxon>
    </lineage>
</organism>
<dbReference type="PANTHER" id="PTHR43684">
    <property type="match status" value="1"/>
</dbReference>
<dbReference type="InterPro" id="IPR051053">
    <property type="entry name" value="ECH/Chromodomain_protein"/>
</dbReference>
<evidence type="ECO:0000256" key="1">
    <source>
        <dbReference type="ARBA" id="ARBA00005254"/>
    </source>
</evidence>
<accession>A0A381YKW0</accession>
<dbReference type="AlphaFoldDB" id="A0A381YKW0"/>
<gene>
    <name evidence="2" type="ORF">METZ01_LOCUS130066</name>
</gene>
<dbReference type="NCBIfam" id="NF006109">
    <property type="entry name" value="PRK08260.1"/>
    <property type="match status" value="1"/>
</dbReference>
<dbReference type="Pfam" id="PF00378">
    <property type="entry name" value="ECH_1"/>
    <property type="match status" value="1"/>
</dbReference>
<comment type="similarity">
    <text evidence="1">Belongs to the enoyl-CoA hydratase/isomerase family.</text>
</comment>
<name>A0A381YKW0_9ZZZZ</name>
<dbReference type="CDD" id="cd06558">
    <property type="entry name" value="crotonase-like"/>
    <property type="match status" value="1"/>
</dbReference>
<proteinExistence type="inferred from homology"/>
<protein>
    <recommendedName>
        <fullName evidence="3">Enoyl-CoA hydratase</fullName>
    </recommendedName>
</protein>
<dbReference type="EMBL" id="UINC01018391">
    <property type="protein sequence ID" value="SVA77212.1"/>
    <property type="molecule type" value="Genomic_DNA"/>
</dbReference>
<sequence>VKMKFETILYDKKDKILTITLNRPERLNAFTGQMMEDLISAINAAGEDDEIRVIVVTGSGRGFCAGADLGSGGDTFNRDARDNKDASSRKGEDLEWLRDGGGKTTLAIYECSKPIIAAINGPAVGVGVTMTLPMDIRLASDKARFGLVFARRGLVPEAASSWFLPRIVGISKALEWTYSGRVFSAQEAYEGGLVSSIHSSEALLDEAYKISNEIIENTSPISISMTRQMLWKMMGQDHPMEAHKVDSRAIYELGKGEDAKEGIESFLEKRPPKFRSKVSKDMPNFFPWWKKREFE</sequence>
<dbReference type="PANTHER" id="PTHR43684:SF4">
    <property type="entry name" value="ENOYL-COA HYDRATASE_ISOMERASE FAMILY PROTEIN (AFU_ORTHOLOGUE AFUA_1G01890)"/>
    <property type="match status" value="1"/>
</dbReference>
<reference evidence="2" key="1">
    <citation type="submission" date="2018-05" db="EMBL/GenBank/DDBJ databases">
        <authorList>
            <person name="Lanie J.A."/>
            <person name="Ng W.-L."/>
            <person name="Kazmierczak K.M."/>
            <person name="Andrzejewski T.M."/>
            <person name="Davidsen T.M."/>
            <person name="Wayne K.J."/>
            <person name="Tettelin H."/>
            <person name="Glass J.I."/>
            <person name="Rusch D."/>
            <person name="Podicherti R."/>
            <person name="Tsui H.-C.T."/>
            <person name="Winkler M.E."/>
        </authorList>
    </citation>
    <scope>NUCLEOTIDE SEQUENCE</scope>
</reference>